<name>K1R5Z4_MAGGI</name>
<dbReference type="InterPro" id="IPR000242">
    <property type="entry name" value="PTP_cat"/>
</dbReference>
<evidence type="ECO:0000259" key="6">
    <source>
        <dbReference type="PROSITE" id="PS50056"/>
    </source>
</evidence>
<dbReference type="Pfam" id="PF22633">
    <property type="entry name" value="F5_F8_type_C_2"/>
    <property type="match status" value="1"/>
</dbReference>
<keyword evidence="4" id="KW-0904">Protein phosphatase</keyword>
<comment type="similarity">
    <text evidence="1">Belongs to the protein-tyrosine phosphatase family.</text>
</comment>
<organism evidence="7">
    <name type="scientific">Magallana gigas</name>
    <name type="common">Pacific oyster</name>
    <name type="synonym">Crassostrea gigas</name>
    <dbReference type="NCBI Taxonomy" id="29159"/>
    <lineage>
        <taxon>Eukaryota</taxon>
        <taxon>Metazoa</taxon>
        <taxon>Spiralia</taxon>
        <taxon>Lophotrochozoa</taxon>
        <taxon>Mollusca</taxon>
        <taxon>Bivalvia</taxon>
        <taxon>Autobranchia</taxon>
        <taxon>Pteriomorphia</taxon>
        <taxon>Ostreida</taxon>
        <taxon>Ostreoidea</taxon>
        <taxon>Ostreidae</taxon>
        <taxon>Magallana</taxon>
    </lineage>
</organism>
<evidence type="ECO:0000256" key="3">
    <source>
        <dbReference type="ARBA" id="ARBA00022801"/>
    </source>
</evidence>
<dbReference type="SMART" id="SM00194">
    <property type="entry name" value="PTPc"/>
    <property type="match status" value="1"/>
</dbReference>
<proteinExistence type="inferred from homology"/>
<keyword evidence="3" id="KW-0378">Hydrolase</keyword>
<dbReference type="SUPFAM" id="SSF52799">
    <property type="entry name" value="(Phosphotyrosine protein) phosphatases II"/>
    <property type="match status" value="2"/>
</dbReference>
<evidence type="ECO:0000256" key="4">
    <source>
        <dbReference type="ARBA" id="ARBA00022912"/>
    </source>
</evidence>
<evidence type="ECO:0000259" key="5">
    <source>
        <dbReference type="PROSITE" id="PS50055"/>
    </source>
</evidence>
<dbReference type="InterPro" id="IPR008979">
    <property type="entry name" value="Galactose-bd-like_sf"/>
</dbReference>
<dbReference type="InterPro" id="IPR029021">
    <property type="entry name" value="Prot-tyrosine_phosphatase-like"/>
</dbReference>
<dbReference type="EMBL" id="JH818174">
    <property type="protein sequence ID" value="EKC36615.1"/>
    <property type="molecule type" value="Genomic_DNA"/>
</dbReference>
<feature type="domain" description="Tyrosine specific protein phosphatases" evidence="6">
    <location>
        <begin position="542"/>
        <end position="617"/>
    </location>
</feature>
<dbReference type="Pfam" id="PF00102">
    <property type="entry name" value="Y_phosphatase"/>
    <property type="match status" value="3"/>
</dbReference>
<dbReference type="GO" id="GO:0004725">
    <property type="term" value="F:protein tyrosine phosphatase activity"/>
    <property type="evidence" value="ECO:0007669"/>
    <property type="project" value="InterPro"/>
</dbReference>
<dbReference type="InterPro" id="IPR000387">
    <property type="entry name" value="Tyr_Pase_dom"/>
</dbReference>
<dbReference type="PANTHER" id="PTHR19134:SF562">
    <property type="entry name" value="PROTEIN-TYROSINE-PHOSPHATASE"/>
    <property type="match status" value="1"/>
</dbReference>
<feature type="domain" description="Tyrosine-protein phosphatase" evidence="5">
    <location>
        <begin position="245"/>
        <end position="626"/>
    </location>
</feature>
<gene>
    <name evidence="7" type="ORF">CGI_10014527</name>
</gene>
<accession>K1R5Z4</accession>
<reference evidence="7" key="1">
    <citation type="journal article" date="2012" name="Nature">
        <title>The oyster genome reveals stress adaptation and complexity of shell formation.</title>
        <authorList>
            <person name="Zhang G."/>
            <person name="Fang X."/>
            <person name="Guo X."/>
            <person name="Li L."/>
            <person name="Luo R."/>
            <person name="Xu F."/>
            <person name="Yang P."/>
            <person name="Zhang L."/>
            <person name="Wang X."/>
            <person name="Qi H."/>
            <person name="Xiong Z."/>
            <person name="Que H."/>
            <person name="Xie Y."/>
            <person name="Holland P.W."/>
            <person name="Paps J."/>
            <person name="Zhu Y."/>
            <person name="Wu F."/>
            <person name="Chen Y."/>
            <person name="Wang J."/>
            <person name="Peng C."/>
            <person name="Meng J."/>
            <person name="Yang L."/>
            <person name="Liu J."/>
            <person name="Wen B."/>
            <person name="Zhang N."/>
            <person name="Huang Z."/>
            <person name="Zhu Q."/>
            <person name="Feng Y."/>
            <person name="Mount A."/>
            <person name="Hedgecock D."/>
            <person name="Xu Z."/>
            <person name="Liu Y."/>
            <person name="Domazet-Loso T."/>
            <person name="Du Y."/>
            <person name="Sun X."/>
            <person name="Zhang S."/>
            <person name="Liu B."/>
            <person name="Cheng P."/>
            <person name="Jiang X."/>
            <person name="Li J."/>
            <person name="Fan D."/>
            <person name="Wang W."/>
            <person name="Fu W."/>
            <person name="Wang T."/>
            <person name="Wang B."/>
            <person name="Zhang J."/>
            <person name="Peng Z."/>
            <person name="Li Y."/>
            <person name="Li N."/>
            <person name="Wang J."/>
            <person name="Chen M."/>
            <person name="He Y."/>
            <person name="Tan F."/>
            <person name="Song X."/>
            <person name="Zheng Q."/>
            <person name="Huang R."/>
            <person name="Yang H."/>
            <person name="Du X."/>
            <person name="Chen L."/>
            <person name="Yang M."/>
            <person name="Gaffney P.M."/>
            <person name="Wang S."/>
            <person name="Luo L."/>
            <person name="She Z."/>
            <person name="Ming Y."/>
            <person name="Huang W."/>
            <person name="Zhang S."/>
            <person name="Huang B."/>
            <person name="Zhang Y."/>
            <person name="Qu T."/>
            <person name="Ni P."/>
            <person name="Miao G."/>
            <person name="Wang J."/>
            <person name="Wang Q."/>
            <person name="Steinberg C.E."/>
            <person name="Wang H."/>
            <person name="Li N."/>
            <person name="Qian L."/>
            <person name="Zhang G."/>
            <person name="Li Y."/>
            <person name="Yang H."/>
            <person name="Liu X."/>
            <person name="Wang J."/>
            <person name="Yin Y."/>
            <person name="Wang J."/>
        </authorList>
    </citation>
    <scope>NUCLEOTIDE SEQUENCE [LARGE SCALE GENOMIC DNA]</scope>
    <source>
        <strain evidence="7">05x7-T-G4-1.051#20</strain>
    </source>
</reference>
<dbReference type="PANTHER" id="PTHR19134">
    <property type="entry name" value="RECEPTOR-TYPE TYROSINE-PROTEIN PHOSPHATASE"/>
    <property type="match status" value="1"/>
</dbReference>
<protein>
    <recommendedName>
        <fullName evidence="2">protein-tyrosine-phosphatase</fullName>
        <ecNumber evidence="2">3.1.3.48</ecNumber>
    </recommendedName>
</protein>
<dbReference type="InterPro" id="IPR009030">
    <property type="entry name" value="Growth_fac_rcpt_cys_sf"/>
</dbReference>
<dbReference type="CDD" id="cd00047">
    <property type="entry name" value="PTPc"/>
    <property type="match status" value="1"/>
</dbReference>
<dbReference type="AlphaFoldDB" id="K1R5Z4"/>
<keyword evidence="7" id="KW-0675">Receptor</keyword>
<evidence type="ECO:0000256" key="1">
    <source>
        <dbReference type="ARBA" id="ARBA00009580"/>
    </source>
</evidence>
<evidence type="ECO:0000313" key="7">
    <source>
        <dbReference type="EMBL" id="EKC36615.1"/>
    </source>
</evidence>
<sequence>MPMNKYDDLSARKKTIQFKKEPACLNCEASNAVDGNINTCTRTEFGKTSPDQITWWYVDLGAVQSVYNIRIQFKDYGQEHTKRQRGRFAGFSLYVSNTTDRHDGFLCYKNGQELPPLDFNTSCTRRGKYVIFYNERLNVINYPSEYVTANVITELCEVTVTVCSSGYYGLKCKAKCAGHCKDNQSCNHINGTCINGCLDGWIGVNCDKHCKNEENCTNQCNGHCLDNLPCNSSNGLCSNGCAPGYVGMFCNTNDHSRVVLDTSTNESDYINANYIEDVYGKKSYIATQGPKKSTVVDFWRMVWQENTRIIVCFTNTNEANSDKTERDVFMFHYTQWPDHGVPEPLSLVVFHRHVTKTAEEHPQGCIEGDKTGKVNVPKYVERMRDARMNMIQAEDQYKLVYLTLRESFRGRPRTILSTKFLQEFQDSCGIKGTGNTYPIVVEFESFTITARFISAQFPLPDYTEDFLRLVEAYYTPTITSLWLPTKHESKTVGSFITAISEKSKTKSIARTNITLQHKGGGSMPVTILECRQWKENEIENASILVDLIQDTKKEEMAYPDGRILVLSSDGSKRCGSFCAVFNALEQMMMDEEVDLFTITRQLQTRRPEFLSSLEEYQLCYGAVAEYLQNDSVYANA</sequence>
<dbReference type="SUPFAM" id="SSF49785">
    <property type="entry name" value="Galactose-binding domain-like"/>
    <property type="match status" value="1"/>
</dbReference>
<dbReference type="SUPFAM" id="SSF57184">
    <property type="entry name" value="Growth factor receptor domain"/>
    <property type="match status" value="1"/>
</dbReference>
<dbReference type="HOGENOM" id="CLU_430387_0_0_1"/>
<dbReference type="EC" id="3.1.3.48" evidence="2"/>
<dbReference type="InterPro" id="IPR050348">
    <property type="entry name" value="Protein-Tyr_Phosphatase"/>
</dbReference>
<dbReference type="PROSITE" id="PS50056">
    <property type="entry name" value="TYR_PHOSPHATASE_2"/>
    <property type="match status" value="1"/>
</dbReference>
<dbReference type="PROSITE" id="PS50055">
    <property type="entry name" value="TYR_PHOSPHATASE_PTP"/>
    <property type="match status" value="1"/>
</dbReference>
<dbReference type="PRINTS" id="PR00700">
    <property type="entry name" value="PRTYPHPHTASE"/>
</dbReference>
<dbReference type="SMART" id="SM00404">
    <property type="entry name" value="PTPc_motif"/>
    <property type="match status" value="2"/>
</dbReference>
<dbReference type="InParanoid" id="K1R5Z4"/>
<dbReference type="InterPro" id="IPR003595">
    <property type="entry name" value="Tyr_Pase_cat"/>
</dbReference>
<dbReference type="Gene3D" id="2.60.120.260">
    <property type="entry name" value="Galactose-binding domain-like"/>
    <property type="match status" value="1"/>
</dbReference>
<evidence type="ECO:0000256" key="2">
    <source>
        <dbReference type="ARBA" id="ARBA00013064"/>
    </source>
</evidence>
<dbReference type="Gene3D" id="3.90.190.10">
    <property type="entry name" value="Protein tyrosine phosphatase superfamily"/>
    <property type="match status" value="4"/>
</dbReference>